<gene>
    <name evidence="1" type="ORF">WA026_014549</name>
</gene>
<reference evidence="1 2" key="1">
    <citation type="submission" date="2023-03" db="EMBL/GenBank/DDBJ databases">
        <title>Genome insight into feeding habits of ladybird beetles.</title>
        <authorList>
            <person name="Li H.-S."/>
            <person name="Huang Y.-H."/>
            <person name="Pang H."/>
        </authorList>
    </citation>
    <scope>NUCLEOTIDE SEQUENCE [LARGE SCALE GENOMIC DNA]</scope>
    <source>
        <strain evidence="1">SYSU_2023b</strain>
        <tissue evidence="1">Whole body</tissue>
    </source>
</reference>
<name>A0AAW1UC59_9CUCU</name>
<dbReference type="EMBL" id="JARQZJ010000067">
    <property type="protein sequence ID" value="KAK9881201.1"/>
    <property type="molecule type" value="Genomic_DNA"/>
</dbReference>
<dbReference type="Proteomes" id="UP001431783">
    <property type="component" value="Unassembled WGS sequence"/>
</dbReference>
<sequence>MTSPHIITRTKALDENIRLLNSIPTDLSKEILKRVQLMEEFQDDYDDLAKQYGLEKIKYLLLLKHCIIYTNSYQKLY</sequence>
<organism evidence="1 2">
    <name type="scientific">Henosepilachna vigintioctopunctata</name>
    <dbReference type="NCBI Taxonomy" id="420089"/>
    <lineage>
        <taxon>Eukaryota</taxon>
        <taxon>Metazoa</taxon>
        <taxon>Ecdysozoa</taxon>
        <taxon>Arthropoda</taxon>
        <taxon>Hexapoda</taxon>
        <taxon>Insecta</taxon>
        <taxon>Pterygota</taxon>
        <taxon>Neoptera</taxon>
        <taxon>Endopterygota</taxon>
        <taxon>Coleoptera</taxon>
        <taxon>Polyphaga</taxon>
        <taxon>Cucujiformia</taxon>
        <taxon>Coccinelloidea</taxon>
        <taxon>Coccinellidae</taxon>
        <taxon>Epilachninae</taxon>
        <taxon>Epilachnini</taxon>
        <taxon>Henosepilachna</taxon>
    </lineage>
</organism>
<protein>
    <submittedName>
        <fullName evidence="1">Uncharacterized protein</fullName>
    </submittedName>
</protein>
<proteinExistence type="predicted"/>
<comment type="caution">
    <text evidence="1">The sequence shown here is derived from an EMBL/GenBank/DDBJ whole genome shotgun (WGS) entry which is preliminary data.</text>
</comment>
<evidence type="ECO:0000313" key="2">
    <source>
        <dbReference type="Proteomes" id="UP001431783"/>
    </source>
</evidence>
<evidence type="ECO:0000313" key="1">
    <source>
        <dbReference type="EMBL" id="KAK9881201.1"/>
    </source>
</evidence>
<keyword evidence="2" id="KW-1185">Reference proteome</keyword>
<accession>A0AAW1UC59</accession>
<dbReference type="AlphaFoldDB" id="A0AAW1UC59"/>